<dbReference type="EMBL" id="AXCM01006385">
    <property type="status" value="NOT_ANNOTATED_CDS"/>
    <property type="molecule type" value="Genomic_DNA"/>
</dbReference>
<keyword evidence="6" id="KW-0949">S-adenosyl-L-methionine</keyword>
<dbReference type="PANTHER" id="PTHR46165:SF2">
    <property type="entry name" value="SET AND MYND DOMAIN-CONTAINING PROTEIN 4"/>
    <property type="match status" value="1"/>
</dbReference>
<dbReference type="Pfam" id="PF00856">
    <property type="entry name" value="SET"/>
    <property type="match status" value="1"/>
</dbReference>
<dbReference type="GO" id="GO:0042826">
    <property type="term" value="F:histone deacetylase binding"/>
    <property type="evidence" value="ECO:0007669"/>
    <property type="project" value="TreeGrafter"/>
</dbReference>
<dbReference type="InterPro" id="IPR011990">
    <property type="entry name" value="TPR-like_helical_dom_sf"/>
</dbReference>
<evidence type="ECO:0000259" key="17">
    <source>
        <dbReference type="PROSITE" id="PS50280"/>
    </source>
</evidence>
<evidence type="ECO:0000256" key="7">
    <source>
        <dbReference type="ARBA" id="ARBA00022723"/>
    </source>
</evidence>
<evidence type="ECO:0000256" key="3">
    <source>
        <dbReference type="ARBA" id="ARBA00022490"/>
    </source>
</evidence>
<keyword evidence="9" id="KW-0862">Zinc</keyword>
<dbReference type="GO" id="GO:0008757">
    <property type="term" value="F:S-adenosylmethionine-dependent methyltransferase activity"/>
    <property type="evidence" value="ECO:0007669"/>
    <property type="project" value="UniProtKB-ARBA"/>
</dbReference>
<dbReference type="STRING" id="139723.A0A182LUB5"/>
<dbReference type="Proteomes" id="UP000075883">
    <property type="component" value="Unassembled WGS sequence"/>
</dbReference>
<evidence type="ECO:0000256" key="10">
    <source>
        <dbReference type="ARBA" id="ARBA00023242"/>
    </source>
</evidence>
<accession>A0A182LUB5</accession>
<evidence type="ECO:0000256" key="1">
    <source>
        <dbReference type="ARBA" id="ARBA00004123"/>
    </source>
</evidence>
<name>A0A182LUB5_9DIPT</name>
<keyword evidence="20" id="KW-1185">Reference proteome</keyword>
<evidence type="ECO:0000256" key="12">
    <source>
        <dbReference type="ARBA" id="ARBA00093423"/>
    </source>
</evidence>
<organism evidence="19 20">
    <name type="scientific">Anopheles culicifacies</name>
    <dbReference type="NCBI Taxonomy" id="139723"/>
    <lineage>
        <taxon>Eukaryota</taxon>
        <taxon>Metazoa</taxon>
        <taxon>Ecdysozoa</taxon>
        <taxon>Arthropoda</taxon>
        <taxon>Hexapoda</taxon>
        <taxon>Insecta</taxon>
        <taxon>Pterygota</taxon>
        <taxon>Neoptera</taxon>
        <taxon>Endopterygota</taxon>
        <taxon>Diptera</taxon>
        <taxon>Nematocera</taxon>
        <taxon>Culicoidea</taxon>
        <taxon>Culicidae</taxon>
        <taxon>Anophelinae</taxon>
        <taxon>Anopheles</taxon>
        <taxon>culicifacies species complex</taxon>
    </lineage>
</organism>
<evidence type="ECO:0000313" key="19">
    <source>
        <dbReference type="EnsemblMetazoa" id="ACUA002159-PA"/>
    </source>
</evidence>
<evidence type="ECO:0000256" key="5">
    <source>
        <dbReference type="ARBA" id="ARBA00022679"/>
    </source>
</evidence>
<evidence type="ECO:0000256" key="16">
    <source>
        <dbReference type="SAM" id="SignalP"/>
    </source>
</evidence>
<evidence type="ECO:0000256" key="9">
    <source>
        <dbReference type="ARBA" id="ARBA00022833"/>
    </source>
</evidence>
<dbReference type="GO" id="GO:0008270">
    <property type="term" value="F:zinc ion binding"/>
    <property type="evidence" value="ECO:0007669"/>
    <property type="project" value="UniProtKB-KW"/>
</dbReference>
<dbReference type="PROSITE" id="PS50280">
    <property type="entry name" value="SET"/>
    <property type="match status" value="1"/>
</dbReference>
<evidence type="ECO:0000256" key="11">
    <source>
        <dbReference type="ARBA" id="ARBA00048985"/>
    </source>
</evidence>
<dbReference type="Pfam" id="PF01753">
    <property type="entry name" value="zf-MYND"/>
    <property type="match status" value="1"/>
</dbReference>
<keyword evidence="10" id="KW-0539">Nucleus</keyword>
<reference evidence="20" key="1">
    <citation type="submission" date="2013-09" db="EMBL/GenBank/DDBJ databases">
        <title>The Genome Sequence of Anopheles culicifacies species A.</title>
        <authorList>
            <consortium name="The Broad Institute Genomics Platform"/>
            <person name="Neafsey D.E."/>
            <person name="Besansky N."/>
            <person name="Howell P."/>
            <person name="Walton C."/>
            <person name="Young S.K."/>
            <person name="Zeng Q."/>
            <person name="Gargeya S."/>
            <person name="Fitzgerald M."/>
            <person name="Haas B."/>
            <person name="Abouelleil A."/>
            <person name="Allen A.W."/>
            <person name="Alvarado L."/>
            <person name="Arachchi H.M."/>
            <person name="Berlin A.M."/>
            <person name="Chapman S.B."/>
            <person name="Gainer-Dewar J."/>
            <person name="Goldberg J."/>
            <person name="Griggs A."/>
            <person name="Gujja S."/>
            <person name="Hansen M."/>
            <person name="Howarth C."/>
            <person name="Imamovic A."/>
            <person name="Ireland A."/>
            <person name="Larimer J."/>
            <person name="McCowan C."/>
            <person name="Murphy C."/>
            <person name="Pearson M."/>
            <person name="Poon T.W."/>
            <person name="Priest M."/>
            <person name="Roberts A."/>
            <person name="Saif S."/>
            <person name="Shea T."/>
            <person name="Sisk P."/>
            <person name="Sykes S."/>
            <person name="Wortman J."/>
            <person name="Nusbaum C."/>
            <person name="Birren B."/>
        </authorList>
    </citation>
    <scope>NUCLEOTIDE SEQUENCE [LARGE SCALE GENOMIC DNA]</scope>
    <source>
        <strain evidence="20">A-37</strain>
    </source>
</reference>
<feature type="domain" description="SET" evidence="17">
    <location>
        <begin position="185"/>
        <end position="492"/>
    </location>
</feature>
<reference evidence="19" key="2">
    <citation type="submission" date="2020-05" db="UniProtKB">
        <authorList>
            <consortium name="EnsemblMetazoa"/>
        </authorList>
    </citation>
    <scope>IDENTIFICATION</scope>
    <source>
        <strain evidence="19">A-37</strain>
    </source>
</reference>
<keyword evidence="16" id="KW-0732">Signal</keyword>
<evidence type="ECO:0000259" key="18">
    <source>
        <dbReference type="PROSITE" id="PS50865"/>
    </source>
</evidence>
<dbReference type="GO" id="GO:0008170">
    <property type="term" value="F:N-methyltransferase activity"/>
    <property type="evidence" value="ECO:0007669"/>
    <property type="project" value="UniProtKB-ARBA"/>
</dbReference>
<dbReference type="EnsemblMetazoa" id="ACUA002159-RA">
    <property type="protein sequence ID" value="ACUA002159-PA"/>
    <property type="gene ID" value="ACUA002159"/>
</dbReference>
<dbReference type="Gene3D" id="6.10.140.2220">
    <property type="match status" value="1"/>
</dbReference>
<dbReference type="InterPro" id="IPR046341">
    <property type="entry name" value="SET_dom_sf"/>
</dbReference>
<comment type="catalytic activity">
    <reaction evidence="11">
        <text>L-lysyl-[protein] + S-adenosyl-L-methionine = N(6)-methyl-L-lysyl-[protein] + S-adenosyl-L-homocysteine + H(+)</text>
        <dbReference type="Rhea" id="RHEA:51736"/>
        <dbReference type="Rhea" id="RHEA-COMP:9752"/>
        <dbReference type="Rhea" id="RHEA-COMP:13053"/>
        <dbReference type="ChEBI" id="CHEBI:15378"/>
        <dbReference type="ChEBI" id="CHEBI:29969"/>
        <dbReference type="ChEBI" id="CHEBI:57856"/>
        <dbReference type="ChEBI" id="CHEBI:59789"/>
        <dbReference type="ChEBI" id="CHEBI:61929"/>
    </reaction>
</comment>
<keyword evidence="5" id="KW-0808">Transferase</keyword>
<dbReference type="AlphaFoldDB" id="A0A182LUB5"/>
<evidence type="ECO:0000313" key="20">
    <source>
        <dbReference type="Proteomes" id="UP000075883"/>
    </source>
</evidence>
<evidence type="ECO:0000256" key="15">
    <source>
        <dbReference type="PROSITE-ProRule" id="PRU00134"/>
    </source>
</evidence>
<keyword evidence="4" id="KW-0489">Methyltransferase</keyword>
<dbReference type="GO" id="GO:0032259">
    <property type="term" value="P:methylation"/>
    <property type="evidence" value="ECO:0007669"/>
    <property type="project" value="UniProtKB-KW"/>
</dbReference>
<evidence type="ECO:0000256" key="6">
    <source>
        <dbReference type="ARBA" id="ARBA00022691"/>
    </source>
</evidence>
<comment type="function">
    <text evidence="12">Protein-lysine N-methyltransferase. Monomethylates PRMT5, modulating its transcriptional activity. May also act as a histone methyltransferase. Plays a critical role in cardiac development. Acts as a key epigenetic regulator of gene expression during cardiac development via its dual activities as a methyltransferase and negative regulator of HDAC1.</text>
</comment>
<comment type="subcellular location">
    <subcellularLocation>
        <location evidence="2">Cytoplasm</location>
    </subcellularLocation>
    <subcellularLocation>
        <location evidence="1">Nucleus</location>
    </subcellularLocation>
</comment>
<dbReference type="GO" id="GO:0005634">
    <property type="term" value="C:nucleus"/>
    <property type="evidence" value="ECO:0007669"/>
    <property type="project" value="UniProtKB-SubCell"/>
</dbReference>
<dbReference type="GO" id="GO:0005737">
    <property type="term" value="C:cytoplasm"/>
    <property type="evidence" value="ECO:0007669"/>
    <property type="project" value="UniProtKB-SubCell"/>
</dbReference>
<evidence type="ECO:0000256" key="13">
    <source>
        <dbReference type="ARBA" id="ARBA00093635"/>
    </source>
</evidence>
<dbReference type="InterPro" id="IPR052097">
    <property type="entry name" value="SET-MYND_domain_protein"/>
</dbReference>
<keyword evidence="7" id="KW-0479">Metal-binding</keyword>
<proteinExistence type="predicted"/>
<keyword evidence="3" id="KW-0963">Cytoplasm</keyword>
<dbReference type="Gene3D" id="1.10.220.160">
    <property type="match status" value="1"/>
</dbReference>
<feature type="signal peptide" evidence="16">
    <location>
        <begin position="1"/>
        <end position="23"/>
    </location>
</feature>
<protein>
    <recommendedName>
        <fullName evidence="13">Protein-lysine N-methyltransferase SMYD4</fullName>
    </recommendedName>
    <alternativeName>
        <fullName evidence="14">SET and MYND domain-containing protein 4</fullName>
    </alternativeName>
</protein>
<dbReference type="InterPro" id="IPR001214">
    <property type="entry name" value="SET_dom"/>
</dbReference>
<dbReference type="PROSITE" id="PS01360">
    <property type="entry name" value="ZF_MYND_1"/>
    <property type="match status" value="1"/>
</dbReference>
<feature type="domain" description="MYND-type" evidence="18">
    <location>
        <begin position="236"/>
        <end position="274"/>
    </location>
</feature>
<dbReference type="Gene3D" id="1.25.40.10">
    <property type="entry name" value="Tetratricopeptide repeat domain"/>
    <property type="match status" value="1"/>
</dbReference>
<dbReference type="GO" id="GO:0008276">
    <property type="term" value="F:protein methyltransferase activity"/>
    <property type="evidence" value="ECO:0007669"/>
    <property type="project" value="UniProtKB-ARBA"/>
</dbReference>
<dbReference type="InterPro" id="IPR044421">
    <property type="entry name" value="SMYD4_SET"/>
</dbReference>
<dbReference type="SUPFAM" id="SSF82199">
    <property type="entry name" value="SET domain"/>
    <property type="match status" value="1"/>
</dbReference>
<dbReference type="InterPro" id="IPR002893">
    <property type="entry name" value="Znf_MYND"/>
</dbReference>
<dbReference type="Gene3D" id="2.170.270.10">
    <property type="entry name" value="SET domain"/>
    <property type="match status" value="1"/>
</dbReference>
<evidence type="ECO:0000256" key="8">
    <source>
        <dbReference type="ARBA" id="ARBA00022771"/>
    </source>
</evidence>
<evidence type="ECO:0000256" key="2">
    <source>
        <dbReference type="ARBA" id="ARBA00004496"/>
    </source>
</evidence>
<evidence type="ECO:0000256" key="4">
    <source>
        <dbReference type="ARBA" id="ARBA00022603"/>
    </source>
</evidence>
<dbReference type="PROSITE" id="PS50865">
    <property type="entry name" value="ZF_MYND_2"/>
    <property type="match status" value="1"/>
</dbReference>
<dbReference type="SUPFAM" id="SSF48452">
    <property type="entry name" value="TPR-like"/>
    <property type="match status" value="1"/>
</dbReference>
<dbReference type="VEuPathDB" id="VectorBase:ACUA002159"/>
<evidence type="ECO:0000256" key="14">
    <source>
        <dbReference type="ARBA" id="ARBA00093680"/>
    </source>
</evidence>
<sequence length="733" mass="83085">MHIKNGKWLKLVRGMVIFQWLESLPGIVPTGEDLSDKFRTRGNALFKVQINNHRVLDMYNKAIATAPNGSRAMALGYANRAAVLIRLGRFREAYDDCQLALEGDYPDEKRSKVYFRQADCAVSMDMPSKLGPIIEGIARQSSTQLLSKGEQQKLQILKAKYATAEKCTVEKAQPEPHPVEGRYETALEVVVTPELGRHVIAKEPIEENGLIATETAVSFIPVYDPESRSLFASNDCQTCGRVNVIPYVCSTCGRACYCSPQCKETHRSVHRFECYGYKLALWQTIGIAHLGIRCLLDGFGTIRNELFKAKRATVCYKRLIEAASGEENAFGPYGRVLRLVTNFEKMDQEDVLRYAMVSLMLAIYLTVRTDFVSELGLPHGFMPESELVVFLAAIIMRHIGQLVCNGHAISELRAKPCSQKFDYMHVDSFLPTAGSLHLYLRSTRVFTAIFPQISMFNHDCDPNIRNHFEGSMLKVYATRAIAAGSEIVNCYGPNYKLMPGETRLMLLQQQYCFNCTCNRCRTGDDTFYKQFNKVRCPRCRECFYLELNIQDITAGEPLVCTLCTEEFGTELYQLLSQLDMFEQVQHEDNLCIVIPVLYDRCAKLLKDFNQTKADILQDILHRFTKRALFNTTLGTILRKLALKHVAIRRRQYGSMSLEFLTGCFYLLDIWATLYLEHGPQPVQLKAEELTALKEFRAALSMVGEDTRTLILDYMKQSVILDEGSSGETETLNG</sequence>
<dbReference type="PANTHER" id="PTHR46165">
    <property type="entry name" value="SET AND MYND DOMAIN-CONTAINING PROTEIN 4"/>
    <property type="match status" value="1"/>
</dbReference>
<dbReference type="SUPFAM" id="SSF144232">
    <property type="entry name" value="HIT/MYND zinc finger-like"/>
    <property type="match status" value="1"/>
</dbReference>
<feature type="chain" id="PRO_5008127582" description="Protein-lysine N-methyltransferase SMYD4" evidence="16">
    <location>
        <begin position="24"/>
        <end position="733"/>
    </location>
</feature>
<dbReference type="CDD" id="cd10536">
    <property type="entry name" value="SET_SMYD4"/>
    <property type="match status" value="1"/>
</dbReference>
<keyword evidence="8 15" id="KW-0863">Zinc-finger</keyword>